<dbReference type="Gene3D" id="1.10.3720.10">
    <property type="entry name" value="MetI-like"/>
    <property type="match status" value="1"/>
</dbReference>
<name>A0A087M2E5_9HYPH</name>
<feature type="transmembrane region" description="Helical" evidence="5">
    <location>
        <begin position="188"/>
        <end position="209"/>
    </location>
</feature>
<gene>
    <name evidence="7" type="ORF">JP75_11945</name>
</gene>
<keyword evidence="4 5" id="KW-0472">Membrane</keyword>
<dbReference type="EMBL" id="JQGC01000009">
    <property type="protein sequence ID" value="KFL31048.1"/>
    <property type="molecule type" value="Genomic_DNA"/>
</dbReference>
<feature type="transmembrane region" description="Helical" evidence="5">
    <location>
        <begin position="246"/>
        <end position="272"/>
    </location>
</feature>
<sequence length="328" mass="35577">MLYIAKRLAFYVLAAFVAITVNFFLPRLTPGDPASTIVATYSTTLNEESLAALRQAYGLTDDPLFQQYLTYLGNILRGDFGRSLSNFPAQVSDIIAAGIGWSVLLGLTSVLLSFVIGSALGALAAWRRGGIFDRVAPPVLLFLGSFPYFFLALLLFYFFCFKLKWFPMGNAYSSVNPPPFTLSGIGDVLYHLIAPAFTVVLVSLGPWTLNMRNAMIGVLSEDYLTLAEAKGLKPRRVLFSHAVRTALLPNVTALGAAIGGVFSGQLLTEIVFTYPGLGYSLMRAVSAVDYPLMQALFLIITLSVLAANFIVDTLYVLLDPRVRAGQGA</sequence>
<feature type="transmembrane region" description="Helical" evidence="5">
    <location>
        <begin position="7"/>
        <end position="25"/>
    </location>
</feature>
<feature type="transmembrane region" description="Helical" evidence="5">
    <location>
        <begin position="138"/>
        <end position="159"/>
    </location>
</feature>
<evidence type="ECO:0000256" key="3">
    <source>
        <dbReference type="ARBA" id="ARBA00022989"/>
    </source>
</evidence>
<dbReference type="STRING" id="46914.JP75_11945"/>
<comment type="caution">
    <text evidence="7">The sequence shown here is derived from an EMBL/GenBank/DDBJ whole genome shotgun (WGS) entry which is preliminary data.</text>
</comment>
<dbReference type="OrthoDB" id="9805855at2"/>
<evidence type="ECO:0000313" key="7">
    <source>
        <dbReference type="EMBL" id="KFL31048.1"/>
    </source>
</evidence>
<keyword evidence="5" id="KW-0813">Transport</keyword>
<protein>
    <submittedName>
        <fullName evidence="7">Peptide ABC transporter permease</fullName>
    </submittedName>
</protein>
<dbReference type="InterPro" id="IPR000515">
    <property type="entry name" value="MetI-like"/>
</dbReference>
<evidence type="ECO:0000259" key="6">
    <source>
        <dbReference type="PROSITE" id="PS50928"/>
    </source>
</evidence>
<dbReference type="SUPFAM" id="SSF161098">
    <property type="entry name" value="MetI-like"/>
    <property type="match status" value="1"/>
</dbReference>
<dbReference type="CDD" id="cd06261">
    <property type="entry name" value="TM_PBP2"/>
    <property type="match status" value="1"/>
</dbReference>
<feature type="transmembrane region" description="Helical" evidence="5">
    <location>
        <begin position="94"/>
        <end position="126"/>
    </location>
</feature>
<dbReference type="Proteomes" id="UP000028981">
    <property type="component" value="Unassembled WGS sequence"/>
</dbReference>
<dbReference type="PROSITE" id="PS50928">
    <property type="entry name" value="ABC_TM1"/>
    <property type="match status" value="1"/>
</dbReference>
<dbReference type="PANTHER" id="PTHR43376:SF1">
    <property type="entry name" value="OLIGOPEPTIDE TRANSPORT SYSTEM PERMEASE PROTEIN"/>
    <property type="match status" value="1"/>
</dbReference>
<evidence type="ECO:0000256" key="5">
    <source>
        <dbReference type="RuleBase" id="RU363032"/>
    </source>
</evidence>
<dbReference type="GO" id="GO:0055085">
    <property type="term" value="P:transmembrane transport"/>
    <property type="evidence" value="ECO:0007669"/>
    <property type="project" value="InterPro"/>
</dbReference>
<dbReference type="Pfam" id="PF00528">
    <property type="entry name" value="BPD_transp_1"/>
    <property type="match status" value="1"/>
</dbReference>
<dbReference type="RefSeq" id="WP_035082922.1">
    <property type="nucleotide sequence ID" value="NZ_JQGC01000009.1"/>
</dbReference>
<dbReference type="PANTHER" id="PTHR43376">
    <property type="entry name" value="OLIGOPEPTIDE TRANSPORT SYSTEM PERMEASE PROTEIN"/>
    <property type="match status" value="1"/>
</dbReference>
<comment type="subcellular location">
    <subcellularLocation>
        <location evidence="1 5">Cell membrane</location>
        <topology evidence="1 5">Multi-pass membrane protein</topology>
    </subcellularLocation>
</comment>
<keyword evidence="2 5" id="KW-0812">Transmembrane</keyword>
<evidence type="ECO:0000313" key="8">
    <source>
        <dbReference type="Proteomes" id="UP000028981"/>
    </source>
</evidence>
<feature type="transmembrane region" description="Helical" evidence="5">
    <location>
        <begin position="292"/>
        <end position="318"/>
    </location>
</feature>
<evidence type="ECO:0000256" key="1">
    <source>
        <dbReference type="ARBA" id="ARBA00004651"/>
    </source>
</evidence>
<comment type="similarity">
    <text evidence="5">Belongs to the binding-protein-dependent transport system permease family.</text>
</comment>
<evidence type="ECO:0000256" key="2">
    <source>
        <dbReference type="ARBA" id="ARBA00022692"/>
    </source>
</evidence>
<dbReference type="InterPro" id="IPR035906">
    <property type="entry name" value="MetI-like_sf"/>
</dbReference>
<organism evidence="7 8">
    <name type="scientific">Devosia riboflavina</name>
    <dbReference type="NCBI Taxonomy" id="46914"/>
    <lineage>
        <taxon>Bacteria</taxon>
        <taxon>Pseudomonadati</taxon>
        <taxon>Pseudomonadota</taxon>
        <taxon>Alphaproteobacteria</taxon>
        <taxon>Hyphomicrobiales</taxon>
        <taxon>Devosiaceae</taxon>
        <taxon>Devosia</taxon>
    </lineage>
</organism>
<accession>A0A087M2E5</accession>
<dbReference type="AlphaFoldDB" id="A0A087M2E5"/>
<keyword evidence="8" id="KW-1185">Reference proteome</keyword>
<evidence type="ECO:0000256" key="4">
    <source>
        <dbReference type="ARBA" id="ARBA00023136"/>
    </source>
</evidence>
<reference evidence="7 8" key="1">
    <citation type="submission" date="2014-08" db="EMBL/GenBank/DDBJ databases">
        <authorList>
            <person name="Hassan Y.I."/>
            <person name="Lepp D."/>
            <person name="Zhou T."/>
        </authorList>
    </citation>
    <scope>NUCLEOTIDE SEQUENCE [LARGE SCALE GENOMIC DNA]</scope>
    <source>
        <strain evidence="7 8">IFO13584</strain>
    </source>
</reference>
<keyword evidence="3 5" id="KW-1133">Transmembrane helix</keyword>
<dbReference type="GO" id="GO:0005886">
    <property type="term" value="C:plasma membrane"/>
    <property type="evidence" value="ECO:0007669"/>
    <property type="project" value="UniProtKB-SubCell"/>
</dbReference>
<feature type="domain" description="ABC transmembrane type-1" evidence="6">
    <location>
        <begin position="99"/>
        <end position="311"/>
    </location>
</feature>
<proteinExistence type="inferred from homology"/>